<reference evidence="2" key="1">
    <citation type="submission" date="2018-05" db="EMBL/GenBank/DDBJ databases">
        <authorList>
            <person name="Lanie J.A."/>
            <person name="Ng W.-L."/>
            <person name="Kazmierczak K.M."/>
            <person name="Andrzejewski T.M."/>
            <person name="Davidsen T.M."/>
            <person name="Wayne K.J."/>
            <person name="Tettelin H."/>
            <person name="Glass J.I."/>
            <person name="Rusch D."/>
            <person name="Podicherti R."/>
            <person name="Tsui H.-C.T."/>
            <person name="Winkler M.E."/>
        </authorList>
    </citation>
    <scope>NUCLEOTIDE SEQUENCE</scope>
</reference>
<dbReference type="PANTHER" id="PTHR46732:SF8">
    <property type="entry name" value="ATP-DEPENDENT PROTEASE LA (LON) DOMAIN PROTEIN"/>
    <property type="match status" value="1"/>
</dbReference>
<feature type="domain" description="Lon N-terminal" evidence="1">
    <location>
        <begin position="2"/>
        <end position="189"/>
    </location>
</feature>
<dbReference type="Gene3D" id="2.30.130.40">
    <property type="entry name" value="LON domain-like"/>
    <property type="match status" value="1"/>
</dbReference>
<evidence type="ECO:0000259" key="1">
    <source>
        <dbReference type="PROSITE" id="PS51787"/>
    </source>
</evidence>
<dbReference type="SMART" id="SM00464">
    <property type="entry name" value="LON"/>
    <property type="match status" value="1"/>
</dbReference>
<dbReference type="InterPro" id="IPR015947">
    <property type="entry name" value="PUA-like_sf"/>
</dbReference>
<dbReference type="SUPFAM" id="SSF88697">
    <property type="entry name" value="PUA domain-like"/>
    <property type="match status" value="1"/>
</dbReference>
<dbReference type="Pfam" id="PF02190">
    <property type="entry name" value="LON_substr_bdg"/>
    <property type="match status" value="1"/>
</dbReference>
<name>A0A382ZRK4_9ZZZZ</name>
<organism evidence="2">
    <name type="scientific">marine metagenome</name>
    <dbReference type="NCBI Taxonomy" id="408172"/>
    <lineage>
        <taxon>unclassified sequences</taxon>
        <taxon>metagenomes</taxon>
        <taxon>ecological metagenomes</taxon>
    </lineage>
</organism>
<evidence type="ECO:0000313" key="2">
    <source>
        <dbReference type="EMBL" id="SVD98157.1"/>
    </source>
</evidence>
<dbReference type="PANTHER" id="PTHR46732">
    <property type="entry name" value="ATP-DEPENDENT PROTEASE LA (LON) DOMAIN PROTEIN"/>
    <property type="match status" value="1"/>
</dbReference>
<dbReference type="AlphaFoldDB" id="A0A382ZRK4"/>
<accession>A0A382ZRK4</accession>
<dbReference type="InterPro" id="IPR003111">
    <property type="entry name" value="Lon_prtase_N"/>
</dbReference>
<gene>
    <name evidence="2" type="ORF">METZ01_LOCUS451011</name>
</gene>
<dbReference type="PROSITE" id="PS51787">
    <property type="entry name" value="LON_N"/>
    <property type="match status" value="1"/>
</dbReference>
<protein>
    <recommendedName>
        <fullName evidence="1">Lon N-terminal domain-containing protein</fullName>
    </recommendedName>
</protein>
<proteinExistence type="predicted"/>
<dbReference type="InterPro" id="IPR046336">
    <property type="entry name" value="Lon_prtase_N_sf"/>
</dbReference>
<sequence length="202" mass="23071">MIPIFPLPNVVLFPNVFLPLHIFESRYRDMVRDALTGDRIIGMALLREMRDTDVDSDSSVYSIGCAGLITHCEQLKNGRYNIVLRGLHKFRILHEDLSRSYRQAQIEMIEECHSAEGLREARQRLDLSLEGRALSNSPSKLSSNMDDGDLINALSQYLEFEPIEKQALLERNGIVERCRSLSDLLEIQSLTDEGRFPATHLQ</sequence>
<dbReference type="EMBL" id="UINC01186101">
    <property type="protein sequence ID" value="SVD98157.1"/>
    <property type="molecule type" value="Genomic_DNA"/>
</dbReference>